<proteinExistence type="predicted"/>
<name>A0AA50KS83_9GAMM</name>
<dbReference type="SUPFAM" id="SSF46966">
    <property type="entry name" value="Spectrin repeat"/>
    <property type="match status" value="1"/>
</dbReference>
<dbReference type="RefSeq" id="WP_306763536.1">
    <property type="nucleotide sequence ID" value="NZ_CP118224.1"/>
</dbReference>
<gene>
    <name evidence="2" type="ORF">PU634_08055</name>
</gene>
<keyword evidence="3" id="KW-1185">Reference proteome</keyword>
<sequence length="214" mass="24480">MKQRLALLNERFMARPKRERWLLVAAGWALAVWLGLTLFEQTVQASATALQAEQQRLQRELDGQEGLVEEINRRIAELKANDQGPRIARLNRQLSRLNENVDQRMRTLVGPEQMAGLLLSVLDQGSGLTLQGLVNLPAEPMAQGQDGDQRLYRHGLALELSGSYLQLLDYVKRLESLHGRIFWQSLSFELEQYPTGHIRLEFFTISQHKELIRG</sequence>
<evidence type="ECO:0000313" key="3">
    <source>
        <dbReference type="Proteomes" id="UP001223802"/>
    </source>
</evidence>
<feature type="coiled-coil region" evidence="1">
    <location>
        <begin position="47"/>
        <end position="107"/>
    </location>
</feature>
<dbReference type="KEGG" id="ope:PU634_08055"/>
<accession>A0AA50KS83</accession>
<dbReference type="Proteomes" id="UP001223802">
    <property type="component" value="Chromosome"/>
</dbReference>
<dbReference type="EMBL" id="CP118224">
    <property type="protein sequence ID" value="WMC12303.1"/>
    <property type="molecule type" value="Genomic_DNA"/>
</dbReference>
<organism evidence="2 3">
    <name type="scientific">Oceanimonas pelagia</name>
    <dbReference type="NCBI Taxonomy" id="3028314"/>
    <lineage>
        <taxon>Bacteria</taxon>
        <taxon>Pseudomonadati</taxon>
        <taxon>Pseudomonadota</taxon>
        <taxon>Gammaproteobacteria</taxon>
        <taxon>Aeromonadales</taxon>
        <taxon>Aeromonadaceae</taxon>
        <taxon>Oceanimonas</taxon>
    </lineage>
</organism>
<evidence type="ECO:0000313" key="2">
    <source>
        <dbReference type="EMBL" id="WMC12303.1"/>
    </source>
</evidence>
<reference evidence="2 3" key="1">
    <citation type="submission" date="2023-02" db="EMBL/GenBank/DDBJ databases">
        <title>Complete genome sequence of a novel bacterium Oceanimonas sp. NTOU-MSR1 isolated from marine coast sediment.</title>
        <authorList>
            <person name="Yang H.-T."/>
            <person name="Chen Y.-L."/>
            <person name="Ho Y.-N."/>
        </authorList>
    </citation>
    <scope>NUCLEOTIDE SEQUENCE [LARGE SCALE GENOMIC DNA]</scope>
    <source>
        <strain evidence="2 3">NTOU-MSR1</strain>
    </source>
</reference>
<keyword evidence="1" id="KW-0175">Coiled coil</keyword>
<evidence type="ECO:0000256" key="1">
    <source>
        <dbReference type="SAM" id="Coils"/>
    </source>
</evidence>
<dbReference type="AlphaFoldDB" id="A0AA50KS83"/>
<protein>
    <submittedName>
        <fullName evidence="2">MSHA biogenesis protein MshJ</fullName>
    </submittedName>
</protein>